<dbReference type="AlphaFoldDB" id="X1R5C4"/>
<evidence type="ECO:0000313" key="1">
    <source>
        <dbReference type="EMBL" id="GAI75728.1"/>
    </source>
</evidence>
<protein>
    <submittedName>
        <fullName evidence="1">Uncharacterized protein</fullName>
    </submittedName>
</protein>
<organism evidence="1">
    <name type="scientific">marine sediment metagenome</name>
    <dbReference type="NCBI Taxonomy" id="412755"/>
    <lineage>
        <taxon>unclassified sequences</taxon>
        <taxon>metagenomes</taxon>
        <taxon>ecological metagenomes</taxon>
    </lineage>
</organism>
<sequence length="39" mass="4758">MILQFFSRISFGIVIWPFKLTREVLIISLIKNFFGYYKK</sequence>
<accession>X1R5C4</accession>
<gene>
    <name evidence="1" type="ORF">S12H4_24200</name>
</gene>
<name>X1R5C4_9ZZZZ</name>
<dbReference type="EMBL" id="BARW01013065">
    <property type="protein sequence ID" value="GAI75728.1"/>
    <property type="molecule type" value="Genomic_DNA"/>
</dbReference>
<reference evidence="1" key="1">
    <citation type="journal article" date="2014" name="Front. Microbiol.">
        <title>High frequency of phylogenetically diverse reductive dehalogenase-homologous genes in deep subseafloor sedimentary metagenomes.</title>
        <authorList>
            <person name="Kawai M."/>
            <person name="Futagami T."/>
            <person name="Toyoda A."/>
            <person name="Takaki Y."/>
            <person name="Nishi S."/>
            <person name="Hori S."/>
            <person name="Arai W."/>
            <person name="Tsubouchi T."/>
            <person name="Morono Y."/>
            <person name="Uchiyama I."/>
            <person name="Ito T."/>
            <person name="Fujiyama A."/>
            <person name="Inagaki F."/>
            <person name="Takami H."/>
        </authorList>
    </citation>
    <scope>NUCLEOTIDE SEQUENCE</scope>
    <source>
        <strain evidence="1">Expedition CK06-06</strain>
    </source>
</reference>
<comment type="caution">
    <text evidence="1">The sequence shown here is derived from an EMBL/GenBank/DDBJ whole genome shotgun (WGS) entry which is preliminary data.</text>
</comment>
<proteinExistence type="predicted"/>